<dbReference type="AlphaFoldDB" id="A0A1V4HZ80"/>
<dbReference type="InterPro" id="IPR013114">
    <property type="entry name" value="FabA_FabZ"/>
</dbReference>
<evidence type="ECO:0000256" key="12">
    <source>
        <dbReference type="ARBA" id="ARBA00023239"/>
    </source>
</evidence>
<evidence type="ECO:0000313" key="14">
    <source>
        <dbReference type="EMBL" id="OPH83179.1"/>
    </source>
</evidence>
<dbReference type="UniPathway" id="UPA00094"/>
<dbReference type="EC" id="4.2.1.59" evidence="13"/>
<dbReference type="PANTHER" id="PTHR30272:SF8">
    <property type="entry name" value="3-HYDROXYDECANOYL-[ACYL-CARRIER-PROTEIN] DEHYDRATASE"/>
    <property type="match status" value="1"/>
</dbReference>
<dbReference type="GO" id="GO:0019171">
    <property type="term" value="F:(3R)-hydroxyacyl-[acyl-carrier-protein] dehydratase activity"/>
    <property type="evidence" value="ECO:0007669"/>
    <property type="project" value="UniProtKB-UniRule"/>
</dbReference>
<dbReference type="RefSeq" id="WP_079446587.1">
    <property type="nucleotide sequence ID" value="NZ_MWPQ01000037.1"/>
</dbReference>
<comment type="subcellular location">
    <subcellularLocation>
        <location evidence="2">Cytoplasm</location>
    </subcellularLocation>
</comment>
<protein>
    <recommendedName>
        <fullName evidence="13">3-hydroxyacyl-[acyl-carrier-protein] dehydratase FabA</fullName>
        <ecNumber evidence="13">4.2.1.59</ecNumber>
    </recommendedName>
</protein>
<dbReference type="GO" id="GO:0016853">
    <property type="term" value="F:isomerase activity"/>
    <property type="evidence" value="ECO:0007669"/>
    <property type="project" value="UniProtKB-KW"/>
</dbReference>
<evidence type="ECO:0000256" key="6">
    <source>
        <dbReference type="ARBA" id="ARBA00022490"/>
    </source>
</evidence>
<dbReference type="InterPro" id="IPR029069">
    <property type="entry name" value="HotDog_dom_sf"/>
</dbReference>
<keyword evidence="11" id="KW-0413">Isomerase</keyword>
<dbReference type="NCBIfam" id="TIGR01749">
    <property type="entry name" value="fabA"/>
    <property type="match status" value="1"/>
</dbReference>
<keyword evidence="12" id="KW-0456">Lyase</keyword>
<comment type="pathway">
    <text evidence="3">Lipid metabolism; fatty acid biosynthesis.</text>
</comment>
<dbReference type="NCBIfam" id="NF003509">
    <property type="entry name" value="PRK05174.1"/>
    <property type="match status" value="1"/>
</dbReference>
<dbReference type="Proteomes" id="UP000189940">
    <property type="component" value="Unassembled WGS sequence"/>
</dbReference>
<evidence type="ECO:0000256" key="2">
    <source>
        <dbReference type="ARBA" id="ARBA00004496"/>
    </source>
</evidence>
<evidence type="ECO:0000313" key="15">
    <source>
        <dbReference type="Proteomes" id="UP000189940"/>
    </source>
</evidence>
<keyword evidence="8" id="KW-0276">Fatty acid metabolism</keyword>
<comment type="similarity">
    <text evidence="4">Belongs to the thioester dehydratase family. FabA subfamily.</text>
</comment>
<dbReference type="InterPro" id="IPR010083">
    <property type="entry name" value="FabA"/>
</dbReference>
<dbReference type="SUPFAM" id="SSF54637">
    <property type="entry name" value="Thioesterase/thiol ester dehydrase-isomerase"/>
    <property type="match status" value="1"/>
</dbReference>
<dbReference type="Pfam" id="PF07977">
    <property type="entry name" value="FabA"/>
    <property type="match status" value="1"/>
</dbReference>
<dbReference type="PANTHER" id="PTHR30272">
    <property type="entry name" value="3-HYDROXYACYL-[ACYL-CARRIER-PROTEIN] DEHYDRATASE"/>
    <property type="match status" value="1"/>
</dbReference>
<dbReference type="CDD" id="cd01287">
    <property type="entry name" value="FabA"/>
    <property type="match status" value="1"/>
</dbReference>
<keyword evidence="15" id="KW-1185">Reference proteome</keyword>
<name>A0A1V4HZ80_NITVU</name>
<evidence type="ECO:0000256" key="1">
    <source>
        <dbReference type="ARBA" id="ARBA00001055"/>
    </source>
</evidence>
<sequence length="175" mass="19597">MPGRSSYSYEDLLACGRGEMFGPGEPKLPLPPMLMFDRITEITEGGGKYRRGLVRAELDIKPDLWFFQCHFQNDPVMPGCLGLDGLWQMVGFYLVWLGRDRNVKARALGLGDLKFAGQILPHARRLSYTVDIKRVRRSRLVMAIADGTVSVDGDMIYCAKDLRLGLFKSLPGSPT</sequence>
<gene>
    <name evidence="14" type="ORF">B2M20_08330</name>
</gene>
<proteinExistence type="inferred from homology"/>
<dbReference type="GO" id="GO:0005737">
    <property type="term" value="C:cytoplasm"/>
    <property type="evidence" value="ECO:0007669"/>
    <property type="project" value="UniProtKB-SubCell"/>
</dbReference>
<reference evidence="14 15" key="1">
    <citation type="submission" date="2017-02" db="EMBL/GenBank/DDBJ databases">
        <title>Genome sequence of the nitrite-oxidizing bacterium Nitrobacter vulgaris strain Ab1.</title>
        <authorList>
            <person name="Mellbye B.L."/>
            <person name="Davis E.W."/>
            <person name="Spieck E."/>
            <person name="Chang J.H."/>
            <person name="Bottomley P.J."/>
            <person name="Sayavedra-Soto L.A."/>
        </authorList>
    </citation>
    <scope>NUCLEOTIDE SEQUENCE [LARGE SCALE GENOMIC DNA]</scope>
    <source>
        <strain evidence="14 15">Ab1</strain>
    </source>
</reference>
<evidence type="ECO:0000256" key="7">
    <source>
        <dbReference type="ARBA" id="ARBA00022516"/>
    </source>
</evidence>
<comment type="subunit">
    <text evidence="5">Homodimer.</text>
</comment>
<evidence type="ECO:0000256" key="4">
    <source>
        <dbReference type="ARBA" id="ARBA00006714"/>
    </source>
</evidence>
<evidence type="ECO:0000256" key="9">
    <source>
        <dbReference type="ARBA" id="ARBA00023098"/>
    </source>
</evidence>
<keyword evidence="9" id="KW-0443">Lipid metabolism</keyword>
<organism evidence="14 15">
    <name type="scientific">Nitrobacter vulgaris</name>
    <dbReference type="NCBI Taxonomy" id="29421"/>
    <lineage>
        <taxon>Bacteria</taxon>
        <taxon>Pseudomonadati</taxon>
        <taxon>Pseudomonadota</taxon>
        <taxon>Alphaproteobacteria</taxon>
        <taxon>Hyphomicrobiales</taxon>
        <taxon>Nitrobacteraceae</taxon>
        <taxon>Nitrobacter</taxon>
    </lineage>
</organism>
<keyword evidence="10" id="KW-0275">Fatty acid biosynthesis</keyword>
<dbReference type="Gene3D" id="3.10.129.10">
    <property type="entry name" value="Hotdog Thioesterase"/>
    <property type="match status" value="1"/>
</dbReference>
<comment type="caution">
    <text evidence="14">The sequence shown here is derived from an EMBL/GenBank/DDBJ whole genome shotgun (WGS) entry which is preliminary data.</text>
</comment>
<evidence type="ECO:0000256" key="10">
    <source>
        <dbReference type="ARBA" id="ARBA00023160"/>
    </source>
</evidence>
<comment type="catalytic activity">
    <reaction evidence="1">
        <text>a (3R)-hydroxyacyl-[ACP] = a (2E)-enoyl-[ACP] + H2O</text>
        <dbReference type="Rhea" id="RHEA:13097"/>
        <dbReference type="Rhea" id="RHEA-COMP:9925"/>
        <dbReference type="Rhea" id="RHEA-COMP:9945"/>
        <dbReference type="ChEBI" id="CHEBI:15377"/>
        <dbReference type="ChEBI" id="CHEBI:78784"/>
        <dbReference type="ChEBI" id="CHEBI:78827"/>
        <dbReference type="EC" id="4.2.1.59"/>
    </reaction>
</comment>
<evidence type="ECO:0000256" key="8">
    <source>
        <dbReference type="ARBA" id="ARBA00022832"/>
    </source>
</evidence>
<evidence type="ECO:0000256" key="13">
    <source>
        <dbReference type="NCBIfam" id="TIGR01749"/>
    </source>
</evidence>
<dbReference type="EMBL" id="MWPQ01000037">
    <property type="protein sequence ID" value="OPH83179.1"/>
    <property type="molecule type" value="Genomic_DNA"/>
</dbReference>
<dbReference type="GO" id="GO:0006633">
    <property type="term" value="P:fatty acid biosynthetic process"/>
    <property type="evidence" value="ECO:0007669"/>
    <property type="project" value="UniProtKB-UniRule"/>
</dbReference>
<evidence type="ECO:0000256" key="11">
    <source>
        <dbReference type="ARBA" id="ARBA00023235"/>
    </source>
</evidence>
<dbReference type="STRING" id="29421.B2M20_08330"/>
<keyword evidence="6" id="KW-0963">Cytoplasm</keyword>
<evidence type="ECO:0000256" key="5">
    <source>
        <dbReference type="ARBA" id="ARBA00011738"/>
    </source>
</evidence>
<accession>A0A1V4HZ80</accession>
<evidence type="ECO:0000256" key="3">
    <source>
        <dbReference type="ARBA" id="ARBA00005194"/>
    </source>
</evidence>
<dbReference type="OrthoDB" id="9786735at2"/>
<keyword evidence="7" id="KW-0444">Lipid biosynthesis</keyword>